<name>A0A8S5RCF4_9VIRU</name>
<protein>
    <submittedName>
        <fullName evidence="1">Uncharacterized protein</fullName>
    </submittedName>
</protein>
<evidence type="ECO:0000313" key="1">
    <source>
        <dbReference type="EMBL" id="DAE28769.1"/>
    </source>
</evidence>
<dbReference type="EMBL" id="BK059091">
    <property type="protein sequence ID" value="DAE28769.1"/>
    <property type="molecule type" value="Genomic_DNA"/>
</dbReference>
<reference evidence="1" key="1">
    <citation type="journal article" date="2021" name="Proc. Natl. Acad. Sci. U.S.A.">
        <title>A Catalog of Tens of Thousands of Viruses from Human Metagenomes Reveals Hidden Associations with Chronic Diseases.</title>
        <authorList>
            <person name="Tisza M.J."/>
            <person name="Buck C.B."/>
        </authorList>
    </citation>
    <scope>NUCLEOTIDE SEQUENCE</scope>
    <source>
        <strain evidence="1">CtmTa7</strain>
    </source>
</reference>
<proteinExistence type="predicted"/>
<organism evidence="1">
    <name type="scientific">virus sp. ctmTa7</name>
    <dbReference type="NCBI Taxonomy" id="2828255"/>
    <lineage>
        <taxon>Viruses</taxon>
    </lineage>
</organism>
<sequence>MGLVYSFSETKEEKLYESYGMVVYGNVNKYTWTIYPDRPDEEVYTSIRIEKDGEDIVNEKLGNRCIFKEVFERTIDNFLWWLDQDKPDPYDVERMIFKSLCENSSLFNYRIENRKQKMLEKYRENERAEKRKIQMKELFHQLQSICDKKKWLLYQHGDYPYCDCYIFKAKRAKEYILDAIAADKSNRIKSFADFAKEHPDNTDVELIASGYIENVVNMLKERGIKL</sequence>
<accession>A0A8S5RCF4</accession>